<proteinExistence type="predicted"/>
<gene>
    <name evidence="1" type="ORF">PXEA_LOCUS1412</name>
</gene>
<accession>A0A3S5BLF9</accession>
<organism evidence="1 2">
    <name type="scientific">Protopolystoma xenopodis</name>
    <dbReference type="NCBI Taxonomy" id="117903"/>
    <lineage>
        <taxon>Eukaryota</taxon>
        <taxon>Metazoa</taxon>
        <taxon>Spiralia</taxon>
        <taxon>Lophotrochozoa</taxon>
        <taxon>Platyhelminthes</taxon>
        <taxon>Monogenea</taxon>
        <taxon>Polyopisthocotylea</taxon>
        <taxon>Polystomatidea</taxon>
        <taxon>Polystomatidae</taxon>
        <taxon>Protopolystoma</taxon>
    </lineage>
</organism>
<comment type="caution">
    <text evidence="1">The sequence shown here is derived from an EMBL/GenBank/DDBJ whole genome shotgun (WGS) entry which is preliminary data.</text>
</comment>
<protein>
    <submittedName>
        <fullName evidence="1">Uncharacterized protein</fullName>
    </submittedName>
</protein>
<reference evidence="1" key="1">
    <citation type="submission" date="2018-11" db="EMBL/GenBank/DDBJ databases">
        <authorList>
            <consortium name="Pathogen Informatics"/>
        </authorList>
    </citation>
    <scope>NUCLEOTIDE SEQUENCE</scope>
</reference>
<evidence type="ECO:0000313" key="1">
    <source>
        <dbReference type="EMBL" id="VEL07972.1"/>
    </source>
</evidence>
<evidence type="ECO:0000313" key="2">
    <source>
        <dbReference type="Proteomes" id="UP000784294"/>
    </source>
</evidence>
<dbReference type="Proteomes" id="UP000784294">
    <property type="component" value="Unassembled WGS sequence"/>
</dbReference>
<sequence>MRKYEAIRQMSLPESGVYAPSYANYIQNVISPILVSPVRLGGVGRDDLSDYPISPIGPCSSDGLSPVEEFWQTLM</sequence>
<dbReference type="AlphaFoldDB" id="A0A3S5BLF9"/>
<dbReference type="EMBL" id="CAAALY010002863">
    <property type="protein sequence ID" value="VEL07972.1"/>
    <property type="molecule type" value="Genomic_DNA"/>
</dbReference>
<keyword evidence="2" id="KW-1185">Reference proteome</keyword>
<name>A0A3S5BLF9_9PLAT</name>